<feature type="region of interest" description="Disordered" evidence="1">
    <location>
        <begin position="254"/>
        <end position="313"/>
    </location>
</feature>
<evidence type="ECO:0000256" key="1">
    <source>
        <dbReference type="SAM" id="MobiDB-lite"/>
    </source>
</evidence>
<dbReference type="PANTHER" id="PTHR46438:SF11">
    <property type="entry name" value="LIPASE-RELATED"/>
    <property type="match status" value="1"/>
</dbReference>
<feature type="compositionally biased region" description="Low complexity" evidence="1">
    <location>
        <begin position="284"/>
        <end position="293"/>
    </location>
</feature>
<gene>
    <name evidence="3" type="ORF">Aau02nite_40070</name>
</gene>
<feature type="compositionally biased region" description="Low complexity" evidence="1">
    <location>
        <begin position="254"/>
        <end position="266"/>
    </location>
</feature>
<dbReference type="SUPFAM" id="SSF53474">
    <property type="entry name" value="alpha/beta-Hydrolases"/>
    <property type="match status" value="1"/>
</dbReference>
<dbReference type="EMBL" id="BOQL01000030">
    <property type="protein sequence ID" value="GIM70239.1"/>
    <property type="molecule type" value="Genomic_DNA"/>
</dbReference>
<keyword evidence="4" id="KW-1185">Reference proteome</keyword>
<organism evidence="3 4">
    <name type="scientific">Actinoplanes auranticolor</name>
    <dbReference type="NCBI Taxonomy" id="47988"/>
    <lineage>
        <taxon>Bacteria</taxon>
        <taxon>Bacillati</taxon>
        <taxon>Actinomycetota</taxon>
        <taxon>Actinomycetes</taxon>
        <taxon>Micromonosporales</taxon>
        <taxon>Micromonosporaceae</taxon>
        <taxon>Actinoplanes</taxon>
    </lineage>
</organism>
<dbReference type="AlphaFoldDB" id="A0A919VL56"/>
<feature type="domain" description="AB hydrolase-1" evidence="2">
    <location>
        <begin position="11"/>
        <end position="146"/>
    </location>
</feature>
<dbReference type="PANTHER" id="PTHR46438">
    <property type="entry name" value="ALPHA/BETA-HYDROLASES SUPERFAMILY PROTEIN"/>
    <property type="match status" value="1"/>
</dbReference>
<dbReference type="InterPro" id="IPR029058">
    <property type="entry name" value="AB_hydrolase_fold"/>
</dbReference>
<dbReference type="InterPro" id="IPR000073">
    <property type="entry name" value="AB_hydrolase_1"/>
</dbReference>
<dbReference type="GO" id="GO:0003824">
    <property type="term" value="F:catalytic activity"/>
    <property type="evidence" value="ECO:0007669"/>
    <property type="project" value="UniProtKB-ARBA"/>
</dbReference>
<proteinExistence type="predicted"/>
<feature type="compositionally biased region" description="Polar residues" evidence="1">
    <location>
        <begin position="302"/>
        <end position="313"/>
    </location>
</feature>
<evidence type="ECO:0000259" key="2">
    <source>
        <dbReference type="Pfam" id="PF00561"/>
    </source>
</evidence>
<evidence type="ECO:0000313" key="3">
    <source>
        <dbReference type="EMBL" id="GIM70239.1"/>
    </source>
</evidence>
<reference evidence="3" key="1">
    <citation type="submission" date="2021-03" db="EMBL/GenBank/DDBJ databases">
        <title>Whole genome shotgun sequence of Actinoplanes auranticolor NBRC 12245.</title>
        <authorList>
            <person name="Komaki H."/>
            <person name="Tamura T."/>
        </authorList>
    </citation>
    <scope>NUCLEOTIDE SEQUENCE</scope>
    <source>
        <strain evidence="3">NBRC 12245</strain>
    </source>
</reference>
<feature type="region of interest" description="Disordered" evidence="1">
    <location>
        <begin position="55"/>
        <end position="94"/>
    </location>
</feature>
<accession>A0A919VL56</accession>
<evidence type="ECO:0000313" key="4">
    <source>
        <dbReference type="Proteomes" id="UP000681340"/>
    </source>
</evidence>
<protein>
    <recommendedName>
        <fullName evidence="2">AB hydrolase-1 domain-containing protein</fullName>
    </recommendedName>
</protein>
<dbReference type="Proteomes" id="UP000681340">
    <property type="component" value="Unassembled WGS sequence"/>
</dbReference>
<dbReference type="Pfam" id="PF00561">
    <property type="entry name" value="Abhydrolase_1"/>
    <property type="match status" value="1"/>
</dbReference>
<sequence>MLAHERSGNGPPLVLIHGIGSRRQVWDPLIAELARHREVIAIDLPGFGDSALWPPLADPHSSRAATTPDPATPGPTMSGTATPDPATPRLTSGPAAIDGRMAVEGVPGSVGHLADLVAAFLDDLGLDRPELAGNSLGGGIALELGRRGRASAVTAFAPIGFWSPAGRRWCQTVVGGARILSAALAPALPRIFATRAGRAVLGGIFYGHPTRLSPQDCLASARALSRAPGFAAARRASPPRAGLSASGGCRSAPIPALSPASRSRSPGVRATWSCRTAVRPPGPGTSSRPPGTSCCGAAGTCRSPTTPSAAPRY</sequence>
<name>A0A919VL56_9ACTN</name>
<dbReference type="Gene3D" id="3.40.50.1820">
    <property type="entry name" value="alpha/beta hydrolase"/>
    <property type="match status" value="1"/>
</dbReference>
<comment type="caution">
    <text evidence="3">The sequence shown here is derived from an EMBL/GenBank/DDBJ whole genome shotgun (WGS) entry which is preliminary data.</text>
</comment>
<dbReference type="RefSeq" id="WP_246595285.1">
    <property type="nucleotide sequence ID" value="NZ_BAABEA010000015.1"/>
</dbReference>